<dbReference type="InterPro" id="IPR041895">
    <property type="entry name" value="ArdA_dom1"/>
</dbReference>
<dbReference type="RefSeq" id="WP_128981623.1">
    <property type="nucleotide sequence ID" value="NZ_PDKJ01000008.1"/>
</dbReference>
<comment type="caution">
    <text evidence="1">The sequence shown here is derived from an EMBL/GenBank/DDBJ whole genome shotgun (WGS) entry which is preliminary data.</text>
</comment>
<dbReference type="InterPro" id="IPR009899">
    <property type="entry name" value="ArdA"/>
</dbReference>
<dbReference type="Proteomes" id="UP000290172">
    <property type="component" value="Unassembled WGS sequence"/>
</dbReference>
<organism evidence="1 2">
    <name type="scientific">Halarcobacter ebronensis</name>
    <dbReference type="NCBI Taxonomy" id="1462615"/>
    <lineage>
        <taxon>Bacteria</taxon>
        <taxon>Pseudomonadati</taxon>
        <taxon>Campylobacterota</taxon>
        <taxon>Epsilonproteobacteria</taxon>
        <taxon>Campylobacterales</taxon>
        <taxon>Arcobacteraceae</taxon>
        <taxon>Halarcobacter</taxon>
    </lineage>
</organism>
<reference evidence="1 2" key="1">
    <citation type="submission" date="2017-10" db="EMBL/GenBank/DDBJ databases">
        <title>Genomics of the genus Arcobacter.</title>
        <authorList>
            <person name="Perez-Cataluna A."/>
            <person name="Figueras M.J."/>
        </authorList>
    </citation>
    <scope>NUCLEOTIDE SEQUENCE [LARGE SCALE GENOMIC DNA]</scope>
    <source>
        <strain evidence="1 2">CECT 8993</strain>
    </source>
</reference>
<accession>A0A4Q0YFT1</accession>
<gene>
    <name evidence="1" type="ORF">CRV08_09885</name>
</gene>
<evidence type="ECO:0000313" key="2">
    <source>
        <dbReference type="Proteomes" id="UP000290172"/>
    </source>
</evidence>
<dbReference type="Pfam" id="PF07275">
    <property type="entry name" value="ArdA"/>
    <property type="match status" value="1"/>
</dbReference>
<protein>
    <recommendedName>
        <fullName evidence="3">Antirestriction protein ArdA</fullName>
    </recommendedName>
</protein>
<name>A0A4Q0YFT1_9BACT</name>
<evidence type="ECO:0008006" key="3">
    <source>
        <dbReference type="Google" id="ProtNLM"/>
    </source>
</evidence>
<dbReference type="InterPro" id="IPR041893">
    <property type="entry name" value="ArdA_dom3"/>
</dbReference>
<dbReference type="EMBL" id="PDKJ01000008">
    <property type="protein sequence ID" value="RXJ67671.1"/>
    <property type="molecule type" value="Genomic_DNA"/>
</dbReference>
<sequence>MLNVYITDLSAYNSGYLVGEWVSLPINEDDLHDKVREILTNGASLCGEEEHEEYFITDWEFEDGIKLIDVSEYSNLDELNSKCDELSELDSDDLKKVSYLIENVGYVFEDALQKYDEVYIYENMTLIDVVEQYIDETVDMTNIPEIIANNIDFELISRDWEISGEFERIDNDIYHFVNC</sequence>
<dbReference type="Gene3D" id="3.10.20.480">
    <property type="entry name" value="Antirestriction protein ArdA, domain 1"/>
    <property type="match status" value="1"/>
</dbReference>
<evidence type="ECO:0000313" key="1">
    <source>
        <dbReference type="EMBL" id="RXJ67671.1"/>
    </source>
</evidence>
<dbReference type="Gene3D" id="1.10.10.1190">
    <property type="entry name" value="Antirestriction protein ArdA, domain 3"/>
    <property type="match status" value="1"/>
</dbReference>
<proteinExistence type="predicted"/>
<dbReference type="AlphaFoldDB" id="A0A4Q0YFT1"/>